<name>A0A840L5V7_9BURK</name>
<dbReference type="Proteomes" id="UP000562027">
    <property type="component" value="Unassembled WGS sequence"/>
</dbReference>
<dbReference type="EMBL" id="JACHLP010000001">
    <property type="protein sequence ID" value="MBB4841569.1"/>
    <property type="molecule type" value="Genomic_DNA"/>
</dbReference>
<evidence type="ECO:0000256" key="1">
    <source>
        <dbReference type="SAM" id="MobiDB-lite"/>
    </source>
</evidence>
<sequence length="197" mass="21092">MSAAHRVVPTLTEVVDESVLEGREPRPAALSRLKPEPAPMPLDEATGELNLLDLSDLSAEPSSAEVPVLPLSDMLAPGAAQFLARLPELSLDLPDLSLRLQSDGKAEADAVEDLLADTRAPEPEDEGLPTRLAALPAEQELALARAIEQAVDDALDEVLDQVLEKAVLTLRAQLHGSVRAAVLRRLREQADQADRAD</sequence>
<evidence type="ECO:0000313" key="2">
    <source>
        <dbReference type="EMBL" id="MBB4841569.1"/>
    </source>
</evidence>
<proteinExistence type="predicted"/>
<organism evidence="2 3">
    <name type="scientific">Roseateles oligotrophus</name>
    <dbReference type="NCBI Taxonomy" id="1769250"/>
    <lineage>
        <taxon>Bacteria</taxon>
        <taxon>Pseudomonadati</taxon>
        <taxon>Pseudomonadota</taxon>
        <taxon>Betaproteobacteria</taxon>
        <taxon>Burkholderiales</taxon>
        <taxon>Sphaerotilaceae</taxon>
        <taxon>Roseateles</taxon>
    </lineage>
</organism>
<accession>A0A840L5V7</accession>
<dbReference type="RefSeq" id="WP_184294863.1">
    <property type="nucleotide sequence ID" value="NZ_JACHLP010000001.1"/>
</dbReference>
<feature type="region of interest" description="Disordered" evidence="1">
    <location>
        <begin position="18"/>
        <end position="44"/>
    </location>
</feature>
<reference evidence="2 3" key="1">
    <citation type="submission" date="2020-08" db="EMBL/GenBank/DDBJ databases">
        <title>Functional genomics of gut bacteria from endangered species of beetles.</title>
        <authorList>
            <person name="Carlos-Shanley C."/>
        </authorList>
    </citation>
    <scope>NUCLEOTIDE SEQUENCE [LARGE SCALE GENOMIC DNA]</scope>
    <source>
        <strain evidence="2 3">S00239</strain>
    </source>
</reference>
<protein>
    <submittedName>
        <fullName evidence="2">Uncharacterized protein</fullName>
    </submittedName>
</protein>
<keyword evidence="3" id="KW-1185">Reference proteome</keyword>
<comment type="caution">
    <text evidence="2">The sequence shown here is derived from an EMBL/GenBank/DDBJ whole genome shotgun (WGS) entry which is preliminary data.</text>
</comment>
<gene>
    <name evidence="2" type="ORF">HNP55_000064</name>
</gene>
<dbReference type="AlphaFoldDB" id="A0A840L5V7"/>
<evidence type="ECO:0000313" key="3">
    <source>
        <dbReference type="Proteomes" id="UP000562027"/>
    </source>
</evidence>